<evidence type="ECO:0000313" key="3">
    <source>
        <dbReference type="Proteomes" id="UP001516400"/>
    </source>
</evidence>
<dbReference type="Proteomes" id="UP001516400">
    <property type="component" value="Unassembled WGS sequence"/>
</dbReference>
<feature type="compositionally biased region" description="Polar residues" evidence="1">
    <location>
        <begin position="36"/>
        <end position="45"/>
    </location>
</feature>
<dbReference type="EMBL" id="JABFTP020000165">
    <property type="protein sequence ID" value="KAL3285205.1"/>
    <property type="molecule type" value="Genomic_DNA"/>
</dbReference>
<sequence>MPNKNSVDSMRIRIVKILALVGPAESENREIDKTTDGSLATSSTYENDKTEDIPIGPWTTGCDLKLTAYPVPRNHYNYVENLDLRPLSKEEIRKCFEDHFFRSRFRSGLNYNSR</sequence>
<proteinExistence type="predicted"/>
<accession>A0ABD2P2N7</accession>
<gene>
    <name evidence="2" type="ORF">HHI36_019320</name>
</gene>
<reference evidence="2 3" key="1">
    <citation type="journal article" date="2021" name="BMC Biol.">
        <title>Horizontally acquired antibacterial genes associated with adaptive radiation of ladybird beetles.</title>
        <authorList>
            <person name="Li H.S."/>
            <person name="Tang X.F."/>
            <person name="Huang Y.H."/>
            <person name="Xu Z.Y."/>
            <person name="Chen M.L."/>
            <person name="Du X.Y."/>
            <person name="Qiu B.Y."/>
            <person name="Chen P.T."/>
            <person name="Zhang W."/>
            <person name="Slipinski A."/>
            <person name="Escalona H.E."/>
            <person name="Waterhouse R.M."/>
            <person name="Zwick A."/>
            <person name="Pang H."/>
        </authorList>
    </citation>
    <scope>NUCLEOTIDE SEQUENCE [LARGE SCALE GENOMIC DNA]</scope>
    <source>
        <strain evidence="2">SYSU2018</strain>
    </source>
</reference>
<feature type="compositionally biased region" description="Basic and acidic residues" evidence="1">
    <location>
        <begin position="26"/>
        <end position="35"/>
    </location>
</feature>
<name>A0ABD2P2N7_9CUCU</name>
<comment type="caution">
    <text evidence="2">The sequence shown here is derived from an EMBL/GenBank/DDBJ whole genome shotgun (WGS) entry which is preliminary data.</text>
</comment>
<dbReference type="AlphaFoldDB" id="A0ABD2P2N7"/>
<organism evidence="2 3">
    <name type="scientific">Cryptolaemus montrouzieri</name>
    <dbReference type="NCBI Taxonomy" id="559131"/>
    <lineage>
        <taxon>Eukaryota</taxon>
        <taxon>Metazoa</taxon>
        <taxon>Ecdysozoa</taxon>
        <taxon>Arthropoda</taxon>
        <taxon>Hexapoda</taxon>
        <taxon>Insecta</taxon>
        <taxon>Pterygota</taxon>
        <taxon>Neoptera</taxon>
        <taxon>Endopterygota</taxon>
        <taxon>Coleoptera</taxon>
        <taxon>Polyphaga</taxon>
        <taxon>Cucujiformia</taxon>
        <taxon>Coccinelloidea</taxon>
        <taxon>Coccinellidae</taxon>
        <taxon>Scymninae</taxon>
        <taxon>Scymnini</taxon>
        <taxon>Cryptolaemus</taxon>
    </lineage>
</organism>
<evidence type="ECO:0000313" key="2">
    <source>
        <dbReference type="EMBL" id="KAL3285205.1"/>
    </source>
</evidence>
<feature type="region of interest" description="Disordered" evidence="1">
    <location>
        <begin position="26"/>
        <end position="52"/>
    </location>
</feature>
<keyword evidence="3" id="KW-1185">Reference proteome</keyword>
<evidence type="ECO:0000256" key="1">
    <source>
        <dbReference type="SAM" id="MobiDB-lite"/>
    </source>
</evidence>
<protein>
    <submittedName>
        <fullName evidence="2">Uncharacterized protein</fullName>
    </submittedName>
</protein>